<accession>D8QYQ3</accession>
<feature type="transmembrane region" description="Helical" evidence="1">
    <location>
        <begin position="51"/>
        <end position="70"/>
    </location>
</feature>
<evidence type="ECO:0000313" key="2">
    <source>
        <dbReference type="EMBL" id="EFJ31058.1"/>
    </source>
</evidence>
<keyword evidence="1" id="KW-0812">Transmembrane</keyword>
<dbReference type="KEGG" id="smo:SELMODRAFT_28366"/>
<reference evidence="3 4" key="1">
    <citation type="journal article" date="2011" name="Science">
        <title>The Selaginella genome identifies genetic changes associated with the evolution of vascular plants.</title>
        <authorList>
            <person name="Banks J.A."/>
            <person name="Nishiyama T."/>
            <person name="Hasebe M."/>
            <person name="Bowman J.L."/>
            <person name="Gribskov M."/>
            <person name="dePamphilis C."/>
            <person name="Albert V.A."/>
            <person name="Aono N."/>
            <person name="Aoyama T."/>
            <person name="Ambrose B.A."/>
            <person name="Ashton N.W."/>
            <person name="Axtell M.J."/>
            <person name="Barker E."/>
            <person name="Barker M.S."/>
            <person name="Bennetzen J.L."/>
            <person name="Bonawitz N.D."/>
            <person name="Chapple C."/>
            <person name="Cheng C."/>
            <person name="Correa L.G."/>
            <person name="Dacre M."/>
            <person name="DeBarry J."/>
            <person name="Dreyer I."/>
            <person name="Elias M."/>
            <person name="Engstrom E.M."/>
            <person name="Estelle M."/>
            <person name="Feng L."/>
            <person name="Finet C."/>
            <person name="Floyd S.K."/>
            <person name="Frommer W.B."/>
            <person name="Fujita T."/>
            <person name="Gramzow L."/>
            <person name="Gutensohn M."/>
            <person name="Harholt J."/>
            <person name="Hattori M."/>
            <person name="Heyl A."/>
            <person name="Hirai T."/>
            <person name="Hiwatashi Y."/>
            <person name="Ishikawa M."/>
            <person name="Iwata M."/>
            <person name="Karol K.G."/>
            <person name="Koehler B."/>
            <person name="Kolukisaoglu U."/>
            <person name="Kubo M."/>
            <person name="Kurata T."/>
            <person name="Lalonde S."/>
            <person name="Li K."/>
            <person name="Li Y."/>
            <person name="Litt A."/>
            <person name="Lyons E."/>
            <person name="Manning G."/>
            <person name="Maruyama T."/>
            <person name="Michael T.P."/>
            <person name="Mikami K."/>
            <person name="Miyazaki S."/>
            <person name="Morinaga S."/>
            <person name="Murata T."/>
            <person name="Mueller-Roeber B."/>
            <person name="Nelson D.R."/>
            <person name="Obara M."/>
            <person name="Oguri Y."/>
            <person name="Olmstead R.G."/>
            <person name="Onodera N."/>
            <person name="Petersen B.L."/>
            <person name="Pils B."/>
            <person name="Prigge M."/>
            <person name="Rensing S.A."/>
            <person name="Riano-Pachon D.M."/>
            <person name="Roberts A.W."/>
            <person name="Sato Y."/>
            <person name="Scheller H.V."/>
            <person name="Schulz B."/>
            <person name="Schulz C."/>
            <person name="Shakirov E.V."/>
            <person name="Shibagaki N."/>
            <person name="Shinohara N."/>
            <person name="Shippen D.E."/>
            <person name="Soerensen I."/>
            <person name="Sotooka R."/>
            <person name="Sugimoto N."/>
            <person name="Sugita M."/>
            <person name="Sumikawa N."/>
            <person name="Tanurdzic M."/>
            <person name="Theissen G."/>
            <person name="Ulvskov P."/>
            <person name="Wakazuki S."/>
            <person name="Weng J.K."/>
            <person name="Willats W.W."/>
            <person name="Wipf D."/>
            <person name="Wolf P.G."/>
            <person name="Yang L."/>
            <person name="Zimmer A.D."/>
            <person name="Zhu Q."/>
            <person name="Mitros T."/>
            <person name="Hellsten U."/>
            <person name="Loque D."/>
            <person name="Otillar R."/>
            <person name="Salamov A."/>
            <person name="Schmutz J."/>
            <person name="Shapiro H."/>
            <person name="Lindquist E."/>
            <person name="Lucas S."/>
            <person name="Rokhsar D."/>
            <person name="Grigoriev I.V."/>
        </authorList>
    </citation>
    <scope>NUCLEOTIDE SEQUENCE [LARGE SCALE GENOMIC DNA]</scope>
</reference>
<dbReference type="Proteomes" id="UP000001514">
    <property type="component" value="Unassembled WGS sequence"/>
</dbReference>
<protein>
    <submittedName>
        <fullName evidence="3">Uncharacterized protein</fullName>
    </submittedName>
</protein>
<dbReference type="Gramene" id="EFJ34655">
    <property type="protein sequence ID" value="EFJ34655"/>
    <property type="gene ID" value="SELMODRAFT_28363"/>
</dbReference>
<proteinExistence type="predicted"/>
<dbReference type="eggNOG" id="ENOG502R213">
    <property type="taxonomic scope" value="Eukaryota"/>
</dbReference>
<keyword evidence="1" id="KW-1133">Transmembrane helix</keyword>
<name>D8QYQ3_SELML</name>
<feature type="non-terminal residue" evidence="3">
    <location>
        <position position="1"/>
    </location>
</feature>
<dbReference type="InParanoid" id="D8QYQ3"/>
<dbReference type="EMBL" id="GL377569">
    <property type="protein sequence ID" value="EFJ34655.1"/>
    <property type="molecule type" value="Genomic_DNA"/>
</dbReference>
<dbReference type="HOGENOM" id="CLU_083147_6_1_1"/>
<keyword evidence="1" id="KW-0472">Membrane</keyword>
<dbReference type="InterPro" id="IPR006461">
    <property type="entry name" value="PLAC_motif_containing"/>
</dbReference>
<feature type="non-terminal residue" evidence="3">
    <location>
        <position position="105"/>
    </location>
</feature>
<evidence type="ECO:0000313" key="4">
    <source>
        <dbReference type="Proteomes" id="UP000001514"/>
    </source>
</evidence>
<evidence type="ECO:0000313" key="3">
    <source>
        <dbReference type="EMBL" id="EFJ34655.1"/>
    </source>
</evidence>
<dbReference type="EMBL" id="GL377574">
    <property type="protein sequence ID" value="EFJ31058.1"/>
    <property type="molecule type" value="Genomic_DNA"/>
</dbReference>
<keyword evidence="4" id="KW-1185">Reference proteome</keyword>
<evidence type="ECO:0000256" key="1">
    <source>
        <dbReference type="SAM" id="Phobius"/>
    </source>
</evidence>
<dbReference type="Pfam" id="PF04749">
    <property type="entry name" value="PLAC8"/>
    <property type="match status" value="1"/>
</dbReference>
<dbReference type="OMA" id="TYLAPCY"/>
<dbReference type="NCBIfam" id="TIGR01571">
    <property type="entry name" value="A_thal_Cys_rich"/>
    <property type="match status" value="1"/>
</dbReference>
<dbReference type="Gramene" id="EFJ31058">
    <property type="protein sequence ID" value="EFJ31058"/>
    <property type="gene ID" value="SELMODRAFT_28366"/>
</dbReference>
<dbReference type="PANTHER" id="PTHR15907">
    <property type="entry name" value="DUF614 FAMILY PROTEIN-RELATED"/>
    <property type="match status" value="1"/>
</dbReference>
<dbReference type="AlphaFoldDB" id="D8QYQ3"/>
<dbReference type="KEGG" id="smo:SELMODRAFT_28363"/>
<organism evidence="4">
    <name type="scientific">Selaginella moellendorffii</name>
    <name type="common">Spikemoss</name>
    <dbReference type="NCBI Taxonomy" id="88036"/>
    <lineage>
        <taxon>Eukaryota</taxon>
        <taxon>Viridiplantae</taxon>
        <taxon>Streptophyta</taxon>
        <taxon>Embryophyta</taxon>
        <taxon>Tracheophyta</taxon>
        <taxon>Lycopodiopsida</taxon>
        <taxon>Selaginellales</taxon>
        <taxon>Selaginellaceae</taxon>
        <taxon>Selaginella</taxon>
    </lineage>
</organism>
<gene>
    <name evidence="3" type="ORF">SELMODRAFT_28363</name>
    <name evidence="2" type="ORF">SELMODRAFT_28366</name>
</gene>
<sequence length="105" mass="11587">SGAPENAWKSGICGCWRDPESCCVTGIAPCITFGRLAETVDNDLRSCLFNGLLYCLLCAAGLCCCLSAHYRTKLREKYKLPGSRSQDFISHCFCECCSLAQEFQQ</sequence>